<evidence type="ECO:0000313" key="2">
    <source>
        <dbReference type="EMBL" id="KAK7267023.1"/>
    </source>
</evidence>
<reference evidence="2 3" key="1">
    <citation type="submission" date="2024-01" db="EMBL/GenBank/DDBJ databases">
        <title>The genomes of 5 underutilized Papilionoideae crops provide insights into root nodulation and disease resistanc.</title>
        <authorList>
            <person name="Yuan L."/>
        </authorList>
    </citation>
    <scope>NUCLEOTIDE SEQUENCE [LARGE SCALE GENOMIC DNA]</scope>
    <source>
        <strain evidence="2">ZHUSHIDOU_FW_LH</strain>
        <tissue evidence="2">Leaf</tissue>
    </source>
</reference>
<proteinExistence type="predicted"/>
<gene>
    <name evidence="2" type="ORF">RIF29_19687</name>
</gene>
<organism evidence="2 3">
    <name type="scientific">Crotalaria pallida</name>
    <name type="common">Smooth rattlebox</name>
    <name type="synonym">Crotalaria striata</name>
    <dbReference type="NCBI Taxonomy" id="3830"/>
    <lineage>
        <taxon>Eukaryota</taxon>
        <taxon>Viridiplantae</taxon>
        <taxon>Streptophyta</taxon>
        <taxon>Embryophyta</taxon>
        <taxon>Tracheophyta</taxon>
        <taxon>Spermatophyta</taxon>
        <taxon>Magnoliopsida</taxon>
        <taxon>eudicotyledons</taxon>
        <taxon>Gunneridae</taxon>
        <taxon>Pentapetalae</taxon>
        <taxon>rosids</taxon>
        <taxon>fabids</taxon>
        <taxon>Fabales</taxon>
        <taxon>Fabaceae</taxon>
        <taxon>Papilionoideae</taxon>
        <taxon>50 kb inversion clade</taxon>
        <taxon>genistoids sensu lato</taxon>
        <taxon>core genistoids</taxon>
        <taxon>Crotalarieae</taxon>
        <taxon>Crotalaria</taxon>
    </lineage>
</organism>
<evidence type="ECO:0000313" key="3">
    <source>
        <dbReference type="Proteomes" id="UP001372338"/>
    </source>
</evidence>
<sequence>MKTHLDRFPGEKAVEIAIAAVNSEGKIANSEGTVVAETDFDQNEHVSPGAVNSKEILVDPDVRDEQAWITVRTRSKNQIRNEVNQVRDGAKSDMASKANG</sequence>
<comment type="caution">
    <text evidence="2">The sequence shown here is derived from an EMBL/GenBank/DDBJ whole genome shotgun (WGS) entry which is preliminary data.</text>
</comment>
<dbReference type="EMBL" id="JAYWIO010000004">
    <property type="protein sequence ID" value="KAK7267023.1"/>
    <property type="molecule type" value="Genomic_DNA"/>
</dbReference>
<dbReference type="AlphaFoldDB" id="A0AAN9I4C9"/>
<name>A0AAN9I4C9_CROPI</name>
<evidence type="ECO:0000256" key="1">
    <source>
        <dbReference type="SAM" id="MobiDB-lite"/>
    </source>
</evidence>
<protein>
    <submittedName>
        <fullName evidence="2">Uncharacterized protein</fullName>
    </submittedName>
</protein>
<feature type="region of interest" description="Disordered" evidence="1">
    <location>
        <begin position="81"/>
        <end position="100"/>
    </location>
</feature>
<dbReference type="Proteomes" id="UP001372338">
    <property type="component" value="Unassembled WGS sequence"/>
</dbReference>
<keyword evidence="3" id="KW-1185">Reference proteome</keyword>
<accession>A0AAN9I4C9</accession>